<dbReference type="EMBL" id="GG745377">
    <property type="protein sequence ID" value="KNE72164.1"/>
    <property type="molecule type" value="Genomic_DNA"/>
</dbReference>
<dbReference type="InterPro" id="IPR035940">
    <property type="entry name" value="CAP_sf"/>
</dbReference>
<keyword evidence="4" id="KW-1185">Reference proteome</keyword>
<accession>A0A0L0TC91</accession>
<protein>
    <recommendedName>
        <fullName evidence="2">SCP domain-containing protein</fullName>
    </recommendedName>
</protein>
<feature type="signal peptide" evidence="1">
    <location>
        <begin position="1"/>
        <end position="20"/>
    </location>
</feature>
<evidence type="ECO:0000256" key="1">
    <source>
        <dbReference type="SAM" id="SignalP"/>
    </source>
</evidence>
<evidence type="ECO:0000259" key="2">
    <source>
        <dbReference type="Pfam" id="PF00188"/>
    </source>
</evidence>
<dbReference type="Gene3D" id="3.40.33.10">
    <property type="entry name" value="CAP"/>
    <property type="match status" value="1"/>
</dbReference>
<proteinExistence type="predicted"/>
<organism evidence="3 4">
    <name type="scientific">Allomyces macrogynus (strain ATCC 38327)</name>
    <name type="common">Allomyces javanicus var. macrogynus</name>
    <dbReference type="NCBI Taxonomy" id="578462"/>
    <lineage>
        <taxon>Eukaryota</taxon>
        <taxon>Fungi</taxon>
        <taxon>Fungi incertae sedis</taxon>
        <taxon>Blastocladiomycota</taxon>
        <taxon>Blastocladiomycetes</taxon>
        <taxon>Blastocladiales</taxon>
        <taxon>Blastocladiaceae</taxon>
        <taxon>Allomyces</taxon>
    </lineage>
</organism>
<dbReference type="Proteomes" id="UP000054350">
    <property type="component" value="Unassembled WGS sequence"/>
</dbReference>
<dbReference type="PANTHER" id="PTHR31157">
    <property type="entry name" value="SCP DOMAIN-CONTAINING PROTEIN"/>
    <property type="match status" value="1"/>
</dbReference>
<feature type="chain" id="PRO_5005548484" description="SCP domain-containing protein" evidence="1">
    <location>
        <begin position="21"/>
        <end position="162"/>
    </location>
</feature>
<reference evidence="4" key="2">
    <citation type="submission" date="2009-11" db="EMBL/GenBank/DDBJ databases">
        <title>The Genome Sequence of Allomyces macrogynus strain ATCC 38327.</title>
        <authorList>
            <consortium name="The Broad Institute Genome Sequencing Platform"/>
            <person name="Russ C."/>
            <person name="Cuomo C."/>
            <person name="Shea T."/>
            <person name="Young S.K."/>
            <person name="Zeng Q."/>
            <person name="Koehrsen M."/>
            <person name="Haas B."/>
            <person name="Borodovsky M."/>
            <person name="Guigo R."/>
            <person name="Alvarado L."/>
            <person name="Berlin A."/>
            <person name="Borenstein D."/>
            <person name="Chen Z."/>
            <person name="Engels R."/>
            <person name="Freedman E."/>
            <person name="Gellesch M."/>
            <person name="Goldberg J."/>
            <person name="Griggs A."/>
            <person name="Gujja S."/>
            <person name="Heiman D."/>
            <person name="Hepburn T."/>
            <person name="Howarth C."/>
            <person name="Jen D."/>
            <person name="Larson L."/>
            <person name="Lewis B."/>
            <person name="Mehta T."/>
            <person name="Park D."/>
            <person name="Pearson M."/>
            <person name="Roberts A."/>
            <person name="Saif S."/>
            <person name="Shenoy N."/>
            <person name="Sisk P."/>
            <person name="Stolte C."/>
            <person name="Sykes S."/>
            <person name="Walk T."/>
            <person name="White J."/>
            <person name="Yandava C."/>
            <person name="Burger G."/>
            <person name="Gray M.W."/>
            <person name="Holland P.W.H."/>
            <person name="King N."/>
            <person name="Lang F.B.F."/>
            <person name="Roger A.J."/>
            <person name="Ruiz-Trillo I."/>
            <person name="Lander E."/>
            <person name="Nusbaum C."/>
        </authorList>
    </citation>
    <scope>NUCLEOTIDE SEQUENCE [LARGE SCALE GENOMIC DNA]</scope>
    <source>
        <strain evidence="4">ATCC 38327</strain>
    </source>
</reference>
<dbReference type="InterPro" id="IPR014044">
    <property type="entry name" value="CAP_dom"/>
</dbReference>
<evidence type="ECO:0000313" key="3">
    <source>
        <dbReference type="EMBL" id="KNE72164.1"/>
    </source>
</evidence>
<dbReference type="VEuPathDB" id="FungiDB:AMAG_16652"/>
<sequence>MNALAALLAVVIAIVAVCTSATTAASAGMNIQDVDYTSDAVTYFNKFRTAAKLPVMRGNEALTTACRMHARDMAMFKFLSDRGSDGSTAGTRATAAGYKWFKTGITMGMGYANVDAYLKTMNKDNNRWIVDKDIIDIGAVWARYMPNGQTYYDVCYGAPAAK</sequence>
<feature type="domain" description="SCP" evidence="2">
    <location>
        <begin position="42"/>
        <end position="155"/>
    </location>
</feature>
<dbReference type="SUPFAM" id="SSF55797">
    <property type="entry name" value="PR-1-like"/>
    <property type="match status" value="1"/>
</dbReference>
<evidence type="ECO:0000313" key="4">
    <source>
        <dbReference type="Proteomes" id="UP000054350"/>
    </source>
</evidence>
<dbReference type="Pfam" id="PF00188">
    <property type="entry name" value="CAP"/>
    <property type="match status" value="1"/>
</dbReference>
<name>A0A0L0TC91_ALLM3</name>
<reference evidence="3 4" key="1">
    <citation type="submission" date="2009-11" db="EMBL/GenBank/DDBJ databases">
        <title>Annotation of Allomyces macrogynus ATCC 38327.</title>
        <authorList>
            <consortium name="The Broad Institute Genome Sequencing Platform"/>
            <person name="Russ C."/>
            <person name="Cuomo C."/>
            <person name="Burger G."/>
            <person name="Gray M.W."/>
            <person name="Holland P.W.H."/>
            <person name="King N."/>
            <person name="Lang F.B.F."/>
            <person name="Roger A.J."/>
            <person name="Ruiz-Trillo I."/>
            <person name="Young S.K."/>
            <person name="Zeng Q."/>
            <person name="Gargeya S."/>
            <person name="Fitzgerald M."/>
            <person name="Haas B."/>
            <person name="Abouelleil A."/>
            <person name="Alvarado L."/>
            <person name="Arachchi H.M."/>
            <person name="Berlin A."/>
            <person name="Chapman S.B."/>
            <person name="Gearin G."/>
            <person name="Goldberg J."/>
            <person name="Griggs A."/>
            <person name="Gujja S."/>
            <person name="Hansen M."/>
            <person name="Heiman D."/>
            <person name="Howarth C."/>
            <person name="Larimer J."/>
            <person name="Lui A."/>
            <person name="MacDonald P.J.P."/>
            <person name="McCowen C."/>
            <person name="Montmayeur A."/>
            <person name="Murphy C."/>
            <person name="Neiman D."/>
            <person name="Pearson M."/>
            <person name="Priest M."/>
            <person name="Roberts A."/>
            <person name="Saif S."/>
            <person name="Shea T."/>
            <person name="Sisk P."/>
            <person name="Stolte C."/>
            <person name="Sykes S."/>
            <person name="Wortman J."/>
            <person name="Nusbaum C."/>
            <person name="Birren B."/>
        </authorList>
    </citation>
    <scope>NUCLEOTIDE SEQUENCE [LARGE SCALE GENOMIC DNA]</scope>
    <source>
        <strain evidence="3 4">ATCC 38327</strain>
    </source>
</reference>
<dbReference type="AlphaFoldDB" id="A0A0L0TC91"/>
<dbReference type="PANTHER" id="PTHR31157:SF1">
    <property type="entry name" value="SCP DOMAIN-CONTAINING PROTEIN"/>
    <property type="match status" value="1"/>
</dbReference>
<keyword evidence="1" id="KW-0732">Signal</keyword>
<dbReference type="CDD" id="cd05379">
    <property type="entry name" value="CAP_bacterial"/>
    <property type="match status" value="1"/>
</dbReference>
<dbReference type="OrthoDB" id="5568504at2759"/>
<gene>
    <name evidence="3" type="ORF">AMAG_16652</name>
</gene>